<reference evidence="1 2" key="1">
    <citation type="submission" date="2018-08" db="EMBL/GenBank/DDBJ databases">
        <title>Meiothermus granaticius genome AF-68 sequencing project.</title>
        <authorList>
            <person name="Da Costa M.S."/>
            <person name="Albuquerque L."/>
            <person name="Raposo P."/>
            <person name="Froufe H.J.C."/>
            <person name="Barroso C.S."/>
            <person name="Egas C."/>
        </authorList>
    </citation>
    <scope>NUCLEOTIDE SEQUENCE [LARGE SCALE GENOMIC DNA]</scope>
    <source>
        <strain evidence="1 2">AF-68</strain>
    </source>
</reference>
<dbReference type="AlphaFoldDB" id="A0A399FAB3"/>
<dbReference type="EMBL" id="QWLB01000010">
    <property type="protein sequence ID" value="RIH93053.1"/>
    <property type="molecule type" value="Genomic_DNA"/>
</dbReference>
<dbReference type="OrthoDB" id="31702at2"/>
<dbReference type="RefSeq" id="WP_119356520.1">
    <property type="nucleotide sequence ID" value="NZ_BJXM01000006.1"/>
</dbReference>
<evidence type="ECO:0000313" key="1">
    <source>
        <dbReference type="EMBL" id="RIH93053.1"/>
    </source>
</evidence>
<gene>
    <name evidence="1" type="ORF">Mgrana_01012</name>
</gene>
<organism evidence="1 2">
    <name type="scientific">Meiothermus granaticius NBRC 107808</name>
    <dbReference type="NCBI Taxonomy" id="1227551"/>
    <lineage>
        <taxon>Bacteria</taxon>
        <taxon>Thermotogati</taxon>
        <taxon>Deinococcota</taxon>
        <taxon>Deinococci</taxon>
        <taxon>Thermales</taxon>
        <taxon>Thermaceae</taxon>
        <taxon>Meiothermus</taxon>
    </lineage>
</organism>
<evidence type="ECO:0000313" key="2">
    <source>
        <dbReference type="Proteomes" id="UP000266178"/>
    </source>
</evidence>
<dbReference type="Proteomes" id="UP000266178">
    <property type="component" value="Unassembled WGS sequence"/>
</dbReference>
<name>A0A399FAB3_9DEIN</name>
<comment type="caution">
    <text evidence="1">The sequence shown here is derived from an EMBL/GenBank/DDBJ whole genome shotgun (WGS) entry which is preliminary data.</text>
</comment>
<evidence type="ECO:0008006" key="3">
    <source>
        <dbReference type="Google" id="ProtNLM"/>
    </source>
</evidence>
<proteinExistence type="predicted"/>
<accession>A0A399FAB3</accession>
<sequence>MVRTALIALAVIVALSVFLVTRPVPPPPTPPQGVRLENVHLTLYPEQDPKARWEFSAAEVEQDPGTREARVSGLQTGQRYVENTLELRLFAPVVTIDRQDNLRLPYAKVEILKGCYSVQLGAAGQSPVTIDQRQGFKAPSVLITSPTIQVDGVNFTSDFGIQNPSWNVRKETFITGGEPQPCTIQGGSQ</sequence>
<protein>
    <recommendedName>
        <fullName evidence="3">LPS export ABC transporter periplasmic protein LptC</fullName>
    </recommendedName>
</protein>
<keyword evidence="2" id="KW-1185">Reference proteome</keyword>